<dbReference type="Proteomes" id="UP000658382">
    <property type="component" value="Unassembled WGS sequence"/>
</dbReference>
<dbReference type="RefSeq" id="WP_188633237.1">
    <property type="nucleotide sequence ID" value="NZ_BMNQ01000034.1"/>
</dbReference>
<gene>
    <name evidence="2" type="ORF">GCM10007063_22960</name>
</gene>
<organism evidence="2 3">
    <name type="scientific">Lentibacillus kapialis</name>
    <dbReference type="NCBI Taxonomy" id="340214"/>
    <lineage>
        <taxon>Bacteria</taxon>
        <taxon>Bacillati</taxon>
        <taxon>Bacillota</taxon>
        <taxon>Bacilli</taxon>
        <taxon>Bacillales</taxon>
        <taxon>Bacillaceae</taxon>
        <taxon>Lentibacillus</taxon>
    </lineage>
</organism>
<protein>
    <submittedName>
        <fullName evidence="2">ABC transporter permease</fullName>
    </submittedName>
</protein>
<evidence type="ECO:0000313" key="2">
    <source>
        <dbReference type="EMBL" id="GGJ99966.1"/>
    </source>
</evidence>
<dbReference type="EMBL" id="BMNQ01000034">
    <property type="protein sequence ID" value="GGJ99966.1"/>
    <property type="molecule type" value="Genomic_DNA"/>
</dbReference>
<proteinExistence type="predicted"/>
<evidence type="ECO:0000313" key="3">
    <source>
        <dbReference type="Proteomes" id="UP000658382"/>
    </source>
</evidence>
<feature type="transmembrane region" description="Helical" evidence="1">
    <location>
        <begin position="204"/>
        <end position="229"/>
    </location>
</feature>
<keyword evidence="1" id="KW-0812">Transmembrane</keyword>
<accession>A0A917UYQ6</accession>
<reference evidence="2" key="2">
    <citation type="submission" date="2020-09" db="EMBL/GenBank/DDBJ databases">
        <authorList>
            <person name="Sun Q."/>
            <person name="Ohkuma M."/>
        </authorList>
    </citation>
    <scope>NUCLEOTIDE SEQUENCE</scope>
    <source>
        <strain evidence="2">JCM 12580</strain>
    </source>
</reference>
<feature type="transmembrane region" description="Helical" evidence="1">
    <location>
        <begin position="89"/>
        <end position="113"/>
    </location>
</feature>
<keyword evidence="1" id="KW-0472">Membrane</keyword>
<reference evidence="2" key="1">
    <citation type="journal article" date="2014" name="Int. J. Syst. Evol. Microbiol.">
        <title>Complete genome sequence of Corynebacterium casei LMG S-19264T (=DSM 44701T), isolated from a smear-ripened cheese.</title>
        <authorList>
            <consortium name="US DOE Joint Genome Institute (JGI-PGF)"/>
            <person name="Walter F."/>
            <person name="Albersmeier A."/>
            <person name="Kalinowski J."/>
            <person name="Ruckert C."/>
        </authorList>
    </citation>
    <scope>NUCLEOTIDE SEQUENCE</scope>
    <source>
        <strain evidence="2">JCM 12580</strain>
    </source>
</reference>
<name>A0A917UYQ6_9BACI</name>
<keyword evidence="1" id="KW-1133">Transmembrane helix</keyword>
<feature type="transmembrane region" description="Helical" evidence="1">
    <location>
        <begin position="155"/>
        <end position="175"/>
    </location>
</feature>
<feature type="transmembrane region" description="Helical" evidence="1">
    <location>
        <begin position="41"/>
        <end position="63"/>
    </location>
</feature>
<dbReference type="AlphaFoldDB" id="A0A917UYQ6"/>
<keyword evidence="3" id="KW-1185">Reference proteome</keyword>
<comment type="caution">
    <text evidence="2">The sequence shown here is derived from an EMBL/GenBank/DDBJ whole genome shotgun (WGS) entry which is preliminary data.</text>
</comment>
<feature type="transmembrane region" description="Helical" evidence="1">
    <location>
        <begin position="119"/>
        <end position="143"/>
    </location>
</feature>
<evidence type="ECO:0000256" key="1">
    <source>
        <dbReference type="SAM" id="Phobius"/>
    </source>
</evidence>
<sequence>MKALISYYFLDYIKSYRYVPPLTIYLVALFLNYTYKPNPVLSSTAVTALYLFLLMVWFTLSFFHTEDPTQQHLTILHAKSKVKMFLSKYMTMFLCVIVLSVFSVAYPVVFGMFGADISILKLIIGVLNHFFLGVLSVSMAALFTREIIKNPGTGWLGVSFVLLVSIASTGLRHALPNFLQWTVWVLPPVPHLMSLMEGSNVASIFPAIGFVYLWLGGYSAVLILLYFWLQNRGFWRFYDG</sequence>
<feature type="transmembrane region" description="Helical" evidence="1">
    <location>
        <begin position="16"/>
        <end position="35"/>
    </location>
</feature>